<dbReference type="InterPro" id="IPR043519">
    <property type="entry name" value="NT_sf"/>
</dbReference>
<evidence type="ECO:0000256" key="1">
    <source>
        <dbReference type="ARBA" id="ARBA00007265"/>
    </source>
</evidence>
<evidence type="ECO:0000256" key="9">
    <source>
        <dbReference type="ARBA" id="ARBA00077436"/>
    </source>
</evidence>
<dbReference type="CDD" id="cd05398">
    <property type="entry name" value="NT_ClassII-CCAase"/>
    <property type="match status" value="1"/>
</dbReference>
<dbReference type="GO" id="GO:0005759">
    <property type="term" value="C:mitochondrial matrix"/>
    <property type="evidence" value="ECO:0007669"/>
    <property type="project" value="EnsemblFungi"/>
</dbReference>
<keyword evidence="15" id="KW-1185">Reference proteome</keyword>
<proteinExistence type="inferred from homology"/>
<dbReference type="Gene3D" id="1.10.246.80">
    <property type="match status" value="1"/>
</dbReference>
<dbReference type="GO" id="GO:0052929">
    <property type="term" value="F:ATP:3'-cytidine-cytidine-tRNA adenylyltransferase activity"/>
    <property type="evidence" value="ECO:0007669"/>
    <property type="project" value="EnsemblFungi"/>
</dbReference>
<dbReference type="FunFam" id="3.30.460.10:FF:000019">
    <property type="entry name" value="tRNA nucleotidyltransferase cca2"/>
    <property type="match status" value="1"/>
</dbReference>
<dbReference type="Pfam" id="PF01743">
    <property type="entry name" value="PolyA_pol"/>
    <property type="match status" value="1"/>
</dbReference>
<name>A0A1D2VDW0_9ASCO</name>
<dbReference type="SUPFAM" id="SSF81301">
    <property type="entry name" value="Nucleotidyltransferase"/>
    <property type="match status" value="1"/>
</dbReference>
<evidence type="ECO:0000256" key="6">
    <source>
        <dbReference type="ARBA" id="ARBA00066885"/>
    </source>
</evidence>
<dbReference type="Proteomes" id="UP000095038">
    <property type="component" value="Unassembled WGS sequence"/>
</dbReference>
<dbReference type="PANTHER" id="PTHR13734:SF5">
    <property type="entry name" value="CCA TRNA NUCLEOTIDYLTRANSFERASE, MITOCHONDRIAL"/>
    <property type="match status" value="1"/>
</dbReference>
<comment type="similarity">
    <text evidence="1 12">Belongs to the tRNA nucleotidyltransferase/poly(A) polymerase family.</text>
</comment>
<comment type="catalytic activity">
    <reaction evidence="4">
        <text>a tRNA precursor + 2 CTP + ATP = a tRNA with a 3' CCA end + 3 diphosphate</text>
        <dbReference type="Rhea" id="RHEA:14433"/>
        <dbReference type="Rhea" id="RHEA-COMP:10465"/>
        <dbReference type="Rhea" id="RHEA-COMP:10468"/>
        <dbReference type="ChEBI" id="CHEBI:30616"/>
        <dbReference type="ChEBI" id="CHEBI:33019"/>
        <dbReference type="ChEBI" id="CHEBI:37563"/>
        <dbReference type="ChEBI" id="CHEBI:74896"/>
        <dbReference type="ChEBI" id="CHEBI:83071"/>
        <dbReference type="EC" id="2.7.7.72"/>
    </reaction>
</comment>
<comment type="function">
    <text evidence="5">Nucleotidyltransferase that catalyzes the addition and repair of the essential 3'-terminal CCA sequence in tRNAs, which is necessary for the attachment of amino acids to the 3' terminus of tRNA molecules, using CTP and ATP as substrates. tRNA 3'-terminal CCA addition is required both for tRNA processing and repair. Also involved in tRNA surveillance by mediating tandem CCA addition to generate a CCACCA at the 3' terminus of unstable tRNAs. While stable tRNAs receive only 3'-terminal CCA, unstable tRNAs are marked with CCACCA and rapidly degraded. The structural flexibility of RNA controls the choice between CCA versus CCACCA addition: following the first CCA addition cycle, nucleotide-binding to the active site triggers a clockwise screw motion, producing torque on the RNA. This ejects stable RNAs, whereas unstable RNAs are refolded while bound to the enzyme and subjected to a second CCA catalytic cycle.</text>
</comment>
<accession>A0A1D2VDW0</accession>
<evidence type="ECO:0000256" key="4">
    <source>
        <dbReference type="ARBA" id="ARBA00050431"/>
    </source>
</evidence>
<dbReference type="InterPro" id="IPR002646">
    <property type="entry name" value="PolA_pol_head_dom"/>
</dbReference>
<dbReference type="Gene3D" id="3.30.460.10">
    <property type="entry name" value="Beta Polymerase, domain 2"/>
    <property type="match status" value="1"/>
</dbReference>
<dbReference type="OrthoDB" id="445712at2759"/>
<organism evidence="14 15">
    <name type="scientific">Ascoidea rubescens DSM 1968</name>
    <dbReference type="NCBI Taxonomy" id="1344418"/>
    <lineage>
        <taxon>Eukaryota</taxon>
        <taxon>Fungi</taxon>
        <taxon>Dikarya</taxon>
        <taxon>Ascomycota</taxon>
        <taxon>Saccharomycotina</taxon>
        <taxon>Saccharomycetes</taxon>
        <taxon>Ascoideaceae</taxon>
        <taxon>Ascoidea</taxon>
    </lineage>
</organism>
<feature type="domain" description="Poly A polymerase head" evidence="13">
    <location>
        <begin position="53"/>
        <end position="194"/>
    </location>
</feature>
<sequence>MSFSTCSVFQRIQLKPIQLTETETKIRNVLVDFCDYYNYNLKTNQSQDNIVPRVTGGWVRDKLLGRHSNDLDIAINGVSGEEFAESLSHFLQDNYSKYEISPSSIHKIKKNPEKSKHLETATSKLFGQSIDFVNLRSEEYTENSRIPIIKFGTPSEDAYRRDATLNALFYNLKSQSVEDFTDQGIEDLQDGILRTPLDPKQTFLDDPLRVLRLIRFANRFNFQIDQTALNEMSNREISEMLKRKISRERIGTEIRKILISNNGPLVGLSLILQNNLFNSVFNIDGIESIAQKLNENSANMVNDSINKCSVILKDSIVFISNYIKHLDEIKNTNVWFWLFVILKDLDLFKIKVNPNKKQLEEYLSTVIIREALKYGRNDFDNVTLLISHQSEFNGILDKIKEDNLKRFEIGLFIRKLDKKWILMILVEYLFNYNNIEKRENTIKLYNYIIGSGLVDCYEMKSLVVGKELANIFNKKAGPWMKKVLDEIIIWQLENPEKNKEDCVKFIKTLV</sequence>
<evidence type="ECO:0000256" key="12">
    <source>
        <dbReference type="RuleBase" id="RU003953"/>
    </source>
</evidence>
<gene>
    <name evidence="14" type="ORF">ASCRUDRAFT_36891</name>
</gene>
<dbReference type="FunCoup" id="A0A1D2VDW0">
    <property type="interactions" value="130"/>
</dbReference>
<evidence type="ECO:0000256" key="11">
    <source>
        <dbReference type="ARBA" id="ARBA00082324"/>
    </source>
</evidence>
<reference evidence="15" key="1">
    <citation type="submission" date="2016-05" db="EMBL/GenBank/DDBJ databases">
        <title>Comparative genomics of biotechnologically important yeasts.</title>
        <authorList>
            <consortium name="DOE Joint Genome Institute"/>
            <person name="Riley R."/>
            <person name="Haridas S."/>
            <person name="Wolfe K.H."/>
            <person name="Lopes M.R."/>
            <person name="Hittinger C.T."/>
            <person name="Goker M."/>
            <person name="Salamov A."/>
            <person name="Wisecaver J."/>
            <person name="Long T.M."/>
            <person name="Aerts A.L."/>
            <person name="Barry K."/>
            <person name="Choi C."/>
            <person name="Clum A."/>
            <person name="Coughlan A.Y."/>
            <person name="Deshpande S."/>
            <person name="Douglass A.P."/>
            <person name="Hanson S.J."/>
            <person name="Klenk H.-P."/>
            <person name="Labutti K."/>
            <person name="Lapidus A."/>
            <person name="Lindquist E."/>
            <person name="Lipzen A."/>
            <person name="Meier-Kolthoff J.P."/>
            <person name="Ohm R.A."/>
            <person name="Otillar R.P."/>
            <person name="Pangilinan J."/>
            <person name="Peng Y."/>
            <person name="Rokas A."/>
            <person name="Rosa C.A."/>
            <person name="Scheuner C."/>
            <person name="Sibirny A.A."/>
            <person name="Slot J.C."/>
            <person name="Stielow J.B."/>
            <person name="Sun H."/>
            <person name="Kurtzman C.P."/>
            <person name="Blackwell M."/>
            <person name="Grigoriev I.V."/>
            <person name="Jeffries T.W."/>
        </authorList>
    </citation>
    <scope>NUCLEOTIDE SEQUENCE [LARGE SCALE GENOMIC DNA]</scope>
    <source>
        <strain evidence="15">DSM 1968</strain>
    </source>
</reference>
<evidence type="ECO:0000256" key="10">
    <source>
        <dbReference type="ARBA" id="ARBA00080500"/>
    </source>
</evidence>
<evidence type="ECO:0000313" key="15">
    <source>
        <dbReference type="Proteomes" id="UP000095038"/>
    </source>
</evidence>
<evidence type="ECO:0000256" key="2">
    <source>
        <dbReference type="ARBA" id="ARBA00022679"/>
    </source>
</evidence>
<evidence type="ECO:0000256" key="8">
    <source>
        <dbReference type="ARBA" id="ARBA00076038"/>
    </source>
</evidence>
<evidence type="ECO:0000256" key="3">
    <source>
        <dbReference type="ARBA" id="ARBA00022884"/>
    </source>
</evidence>
<evidence type="ECO:0000256" key="7">
    <source>
        <dbReference type="ARBA" id="ARBA00072969"/>
    </source>
</evidence>
<dbReference type="InParanoid" id="A0A1D2VDW0"/>
<dbReference type="Gene3D" id="1.10.3090.10">
    <property type="entry name" value="cca-adding enzyme, domain 2"/>
    <property type="match status" value="1"/>
</dbReference>
<protein>
    <recommendedName>
        <fullName evidence="7">CCA tRNA nucleotidyltransferase, mitochondrial</fullName>
        <ecNumber evidence="6">2.7.7.72</ecNumber>
    </recommendedName>
    <alternativeName>
        <fullName evidence="9">CCA-adding enzyme</fullName>
    </alternativeName>
    <alternativeName>
        <fullName evidence="8">tRNA CCA-pyrophosphorylase</fullName>
    </alternativeName>
    <alternativeName>
        <fullName evidence="10">tRNA adenylyltransferase</fullName>
    </alternativeName>
    <alternativeName>
        <fullName evidence="11">tRNA nucleotidyltransferase</fullName>
    </alternativeName>
</protein>
<dbReference type="STRING" id="1344418.A0A1D2VDW0"/>
<dbReference type="GO" id="GO:0001680">
    <property type="term" value="P:tRNA 3'-terminal CCA addition"/>
    <property type="evidence" value="ECO:0007669"/>
    <property type="project" value="EnsemblFungi"/>
</dbReference>
<keyword evidence="2 12" id="KW-0808">Transferase</keyword>
<evidence type="ECO:0000259" key="13">
    <source>
        <dbReference type="Pfam" id="PF01743"/>
    </source>
</evidence>
<dbReference type="SUPFAM" id="SSF81891">
    <property type="entry name" value="Poly A polymerase C-terminal region-like"/>
    <property type="match status" value="1"/>
</dbReference>
<dbReference type="GO" id="GO:0052927">
    <property type="term" value="F:CC tRNA cytidylyltransferase activity"/>
    <property type="evidence" value="ECO:0007669"/>
    <property type="project" value="EnsemblFungi"/>
</dbReference>
<dbReference type="EC" id="2.7.7.72" evidence="6"/>
<evidence type="ECO:0000256" key="5">
    <source>
        <dbReference type="ARBA" id="ARBA00056517"/>
    </source>
</evidence>
<dbReference type="AlphaFoldDB" id="A0A1D2VDW0"/>
<dbReference type="EMBL" id="KV454484">
    <property type="protein sequence ID" value="ODV59815.1"/>
    <property type="molecule type" value="Genomic_DNA"/>
</dbReference>
<dbReference type="GO" id="GO:0004810">
    <property type="term" value="F:CCA tRNA nucleotidyltransferase activity"/>
    <property type="evidence" value="ECO:0007669"/>
    <property type="project" value="UniProtKB-EC"/>
</dbReference>
<evidence type="ECO:0000313" key="14">
    <source>
        <dbReference type="EMBL" id="ODV59815.1"/>
    </source>
</evidence>
<dbReference type="GO" id="GO:0003723">
    <property type="term" value="F:RNA binding"/>
    <property type="evidence" value="ECO:0007669"/>
    <property type="project" value="UniProtKB-KW"/>
</dbReference>
<keyword evidence="3 12" id="KW-0694">RNA-binding</keyword>
<dbReference type="GeneID" id="30964357"/>
<dbReference type="RefSeq" id="XP_020046122.1">
    <property type="nucleotide sequence ID" value="XM_020190721.1"/>
</dbReference>
<dbReference type="PANTHER" id="PTHR13734">
    <property type="entry name" value="TRNA-NUCLEOTIDYLTRANSFERASE"/>
    <property type="match status" value="1"/>
</dbReference>